<evidence type="ECO:0000256" key="3">
    <source>
        <dbReference type="ARBA" id="ARBA00022679"/>
    </source>
</evidence>
<dbReference type="PANTHER" id="PTHR11669:SF8">
    <property type="entry name" value="DNA POLYMERASE III SUBUNIT DELTA"/>
    <property type="match status" value="1"/>
</dbReference>
<dbReference type="GO" id="GO:0006261">
    <property type="term" value="P:DNA-templated DNA replication"/>
    <property type="evidence" value="ECO:0007669"/>
    <property type="project" value="TreeGrafter"/>
</dbReference>
<accession>A0A5J6WY82</accession>
<organism evidence="9 10">
    <name type="scientific">Aeromonas simiae</name>
    <dbReference type="NCBI Taxonomy" id="218936"/>
    <lineage>
        <taxon>Bacteria</taxon>
        <taxon>Pseudomonadati</taxon>
        <taxon>Pseudomonadota</taxon>
        <taxon>Gammaproteobacteria</taxon>
        <taxon>Aeromonadales</taxon>
        <taxon>Aeromonadaceae</taxon>
        <taxon>Aeromonas</taxon>
    </lineage>
</organism>
<dbReference type="InterPro" id="IPR027417">
    <property type="entry name" value="P-loop_NTPase"/>
</dbReference>
<dbReference type="NCBIfam" id="TIGR00678">
    <property type="entry name" value="holB"/>
    <property type="match status" value="1"/>
</dbReference>
<dbReference type="Pfam" id="PF09115">
    <property type="entry name" value="DNApol3-delta_C"/>
    <property type="match status" value="1"/>
</dbReference>
<dbReference type="InterPro" id="IPR008921">
    <property type="entry name" value="DNA_pol3_clamp-load_cplx_C"/>
</dbReference>
<name>A0A5J6WY82_9GAMM</name>
<dbReference type="EC" id="2.7.7.7" evidence="1"/>
<keyword evidence="4 9" id="KW-0548">Nucleotidyltransferase</keyword>
<dbReference type="GO" id="GO:0008408">
    <property type="term" value="F:3'-5' exonuclease activity"/>
    <property type="evidence" value="ECO:0007669"/>
    <property type="project" value="InterPro"/>
</dbReference>
<dbReference type="KEGG" id="asim:FE240_08190"/>
<feature type="domain" description="DNA polymerase III delta subunit C-terminal" evidence="8">
    <location>
        <begin position="204"/>
        <end position="314"/>
    </location>
</feature>
<evidence type="ECO:0000313" key="9">
    <source>
        <dbReference type="EMBL" id="QFI54673.1"/>
    </source>
</evidence>
<dbReference type="GO" id="GO:0003677">
    <property type="term" value="F:DNA binding"/>
    <property type="evidence" value="ECO:0007669"/>
    <property type="project" value="InterPro"/>
</dbReference>
<evidence type="ECO:0000256" key="2">
    <source>
        <dbReference type="ARBA" id="ARBA00014363"/>
    </source>
</evidence>
<evidence type="ECO:0000256" key="7">
    <source>
        <dbReference type="ARBA" id="ARBA00049244"/>
    </source>
</evidence>
<evidence type="ECO:0000256" key="1">
    <source>
        <dbReference type="ARBA" id="ARBA00012417"/>
    </source>
</evidence>
<dbReference type="InterPro" id="IPR050238">
    <property type="entry name" value="DNA_Rep/Repair_Clamp_Loader"/>
</dbReference>
<dbReference type="Gene3D" id="3.40.50.300">
    <property type="entry name" value="P-loop containing nucleotide triphosphate hydrolases"/>
    <property type="match status" value="1"/>
</dbReference>
<gene>
    <name evidence="9" type="primary">holB</name>
    <name evidence="9" type="ORF">FE240_08190</name>
</gene>
<dbReference type="GO" id="GO:0009360">
    <property type="term" value="C:DNA polymerase III complex"/>
    <property type="evidence" value="ECO:0007669"/>
    <property type="project" value="InterPro"/>
</dbReference>
<keyword evidence="6" id="KW-0239">DNA-directed DNA polymerase</keyword>
<comment type="catalytic activity">
    <reaction evidence="7">
        <text>DNA(n) + a 2'-deoxyribonucleoside 5'-triphosphate = DNA(n+1) + diphosphate</text>
        <dbReference type="Rhea" id="RHEA:22508"/>
        <dbReference type="Rhea" id="RHEA-COMP:17339"/>
        <dbReference type="Rhea" id="RHEA-COMP:17340"/>
        <dbReference type="ChEBI" id="CHEBI:33019"/>
        <dbReference type="ChEBI" id="CHEBI:61560"/>
        <dbReference type="ChEBI" id="CHEBI:173112"/>
        <dbReference type="EC" id="2.7.7.7"/>
    </reaction>
</comment>
<dbReference type="InterPro" id="IPR015199">
    <property type="entry name" value="DNA_pol_III_delta_C"/>
</dbReference>
<dbReference type="SUPFAM" id="SSF52540">
    <property type="entry name" value="P-loop containing nucleoside triphosphate hydrolases"/>
    <property type="match status" value="1"/>
</dbReference>
<dbReference type="InterPro" id="IPR004622">
    <property type="entry name" value="DNA_pol_HolB"/>
</dbReference>
<dbReference type="Proteomes" id="UP000594034">
    <property type="component" value="Chromosome"/>
</dbReference>
<dbReference type="PANTHER" id="PTHR11669">
    <property type="entry name" value="REPLICATION FACTOR C / DNA POLYMERASE III GAMMA-TAU SUBUNIT"/>
    <property type="match status" value="1"/>
</dbReference>
<evidence type="ECO:0000313" key="10">
    <source>
        <dbReference type="Proteomes" id="UP000594034"/>
    </source>
</evidence>
<evidence type="ECO:0000256" key="5">
    <source>
        <dbReference type="ARBA" id="ARBA00022705"/>
    </source>
</evidence>
<evidence type="ECO:0000259" key="8">
    <source>
        <dbReference type="Pfam" id="PF09115"/>
    </source>
</evidence>
<dbReference type="Gene3D" id="1.20.272.10">
    <property type="match status" value="1"/>
</dbReference>
<dbReference type="EMBL" id="CP040449">
    <property type="protein sequence ID" value="QFI54673.1"/>
    <property type="molecule type" value="Genomic_DNA"/>
</dbReference>
<reference evidence="9 10" key="1">
    <citation type="submission" date="2019-05" db="EMBL/GenBank/DDBJ databases">
        <title>OXA-830, a novel chromosomally encoded expanded-spectrum class D beta-lactamase in Aeromonas simiae.</title>
        <authorList>
            <person name="Zhou W."/>
            <person name="Chen Q."/>
        </authorList>
    </citation>
    <scope>NUCLEOTIDE SEQUENCE [LARGE SCALE GENOMIC DNA]</scope>
    <source>
        <strain evidence="9 10">A6</strain>
    </source>
</reference>
<proteinExistence type="predicted"/>
<keyword evidence="10" id="KW-1185">Reference proteome</keyword>
<evidence type="ECO:0000256" key="6">
    <source>
        <dbReference type="ARBA" id="ARBA00022932"/>
    </source>
</evidence>
<dbReference type="Pfam" id="PF13177">
    <property type="entry name" value="DNA_pol3_delta2"/>
    <property type="match status" value="1"/>
</dbReference>
<evidence type="ECO:0000256" key="4">
    <source>
        <dbReference type="ARBA" id="ARBA00022695"/>
    </source>
</evidence>
<protein>
    <recommendedName>
        <fullName evidence="2">DNA polymerase III subunit delta'</fullName>
        <ecNumber evidence="1">2.7.7.7</ecNumber>
    </recommendedName>
</protein>
<dbReference type="GO" id="GO:0003887">
    <property type="term" value="F:DNA-directed DNA polymerase activity"/>
    <property type="evidence" value="ECO:0007669"/>
    <property type="project" value="UniProtKB-KW"/>
</dbReference>
<dbReference type="SUPFAM" id="SSF48019">
    <property type="entry name" value="post-AAA+ oligomerization domain-like"/>
    <property type="match status" value="1"/>
</dbReference>
<keyword evidence="5" id="KW-0235">DNA replication</keyword>
<sequence>MYPWLRKEWLNLLEVARAGRLGHAWLLLGDEGLGKEQLADALAQRHLCQQHIDDQACGHCHACQLFSKGNHPDLGRIGVEGKSIGIDPVREICRRLGESAQLGRGKVVIIEGAERMTEAAANALLKTLEEPAGDSLILLLASQSSRLLPTILSRCNKHLCPIPPESVTLRWLEEQGISATPSQVRICRGAPLRVRQYLEEGGDAQRRELLSSLCRLPEEPSRLAALASSINGDLERHLQWLQLLLADALKVQAGCPAAQLNMPDLADPVGELARQCSTERLLDAQQGLLAIREHCQPGQLTNPMIHLHQWLCRWL</sequence>
<dbReference type="RefSeq" id="WP_193004106.1">
    <property type="nucleotide sequence ID" value="NZ_CP040449.1"/>
</dbReference>
<keyword evidence="3 9" id="KW-0808">Transferase</keyword>
<dbReference type="AlphaFoldDB" id="A0A5J6WY82"/>